<dbReference type="OrthoDB" id="547031at2759"/>
<dbReference type="FunFam" id="2.40.10.10:FF:000028">
    <property type="entry name" value="Serine protease easter"/>
    <property type="match status" value="1"/>
</dbReference>
<accession>A0A9N9R490</accession>
<keyword evidence="5" id="KW-0378">Hydrolase</keyword>
<reference evidence="7" key="1">
    <citation type="submission" date="2021-12" db="EMBL/GenBank/DDBJ databases">
        <authorList>
            <person name="King R."/>
        </authorList>
    </citation>
    <scope>NUCLEOTIDE SEQUENCE</scope>
</reference>
<dbReference type="CDD" id="cd00190">
    <property type="entry name" value="Tryp_SPc"/>
    <property type="match status" value="1"/>
</dbReference>
<dbReference type="Gene3D" id="2.40.10.10">
    <property type="entry name" value="Trypsin-like serine proteases"/>
    <property type="match status" value="3"/>
</dbReference>
<proteinExistence type="inferred from homology"/>
<evidence type="ECO:0000313" key="8">
    <source>
        <dbReference type="Proteomes" id="UP001153714"/>
    </source>
</evidence>
<dbReference type="EMBL" id="OU893333">
    <property type="protein sequence ID" value="CAG9789263.1"/>
    <property type="molecule type" value="Genomic_DNA"/>
</dbReference>
<dbReference type="PROSITE" id="PS00135">
    <property type="entry name" value="TRYPSIN_SER"/>
    <property type="match status" value="1"/>
</dbReference>
<keyword evidence="3" id="KW-0325">Glycoprotein</keyword>
<protein>
    <recommendedName>
        <fullName evidence="6">Peptidase S1 domain-containing protein</fullName>
    </recommendedName>
</protein>
<keyword evidence="8" id="KW-1185">Reference proteome</keyword>
<feature type="domain" description="Peptidase S1" evidence="6">
    <location>
        <begin position="38"/>
        <end position="273"/>
    </location>
</feature>
<dbReference type="Proteomes" id="UP001153714">
    <property type="component" value="Chromosome 2"/>
</dbReference>
<name>A0A9N9R490_9NEOP</name>
<dbReference type="GO" id="GO:0006508">
    <property type="term" value="P:proteolysis"/>
    <property type="evidence" value="ECO:0007669"/>
    <property type="project" value="UniProtKB-KW"/>
</dbReference>
<organism evidence="7 8">
    <name type="scientific">Diatraea saccharalis</name>
    <name type="common">sugarcane borer</name>
    <dbReference type="NCBI Taxonomy" id="40085"/>
    <lineage>
        <taxon>Eukaryota</taxon>
        <taxon>Metazoa</taxon>
        <taxon>Ecdysozoa</taxon>
        <taxon>Arthropoda</taxon>
        <taxon>Hexapoda</taxon>
        <taxon>Insecta</taxon>
        <taxon>Pterygota</taxon>
        <taxon>Neoptera</taxon>
        <taxon>Endopterygota</taxon>
        <taxon>Lepidoptera</taxon>
        <taxon>Glossata</taxon>
        <taxon>Ditrysia</taxon>
        <taxon>Pyraloidea</taxon>
        <taxon>Crambidae</taxon>
        <taxon>Crambinae</taxon>
        <taxon>Diatraea</taxon>
    </lineage>
</organism>
<dbReference type="PRINTS" id="PR00722">
    <property type="entry name" value="CHYMOTRYPSIN"/>
</dbReference>
<dbReference type="AlphaFoldDB" id="A0A9N9R490"/>
<dbReference type="InterPro" id="IPR009003">
    <property type="entry name" value="Peptidase_S1_PA"/>
</dbReference>
<dbReference type="InterPro" id="IPR033116">
    <property type="entry name" value="TRYPSIN_SER"/>
</dbReference>
<keyword evidence="5" id="KW-0720">Serine protease</keyword>
<comment type="similarity">
    <text evidence="4">Belongs to the peptidase S1 family. CLIP subfamily.</text>
</comment>
<sequence length="274" mass="30228">MLRAENVNGPLQNLNAYNSVTLLPNRSVCGLLSEEERIYGGENTTINEFPWLARVKCVTDSGREVYACAGSLITQNYVLTAAHCLVNLTAKEVRLGDWNTETETDCQGRVCSDPVVDVSVSQVKIFPEYRKSDLFKGDVALLRLQKPIYYSDFVRPICLPITDDTIRQDNSSESVYWTAGWGKTEKSDCRNKVRSITDETAPFVICAGGVAGKDTCVGDSGGSLVKQMTINGTTNWFLVGVTSHGNKYCGKEGIPGLYARITPLLHWILNNIED</sequence>
<dbReference type="InterPro" id="IPR018114">
    <property type="entry name" value="TRYPSIN_HIS"/>
</dbReference>
<evidence type="ECO:0000256" key="3">
    <source>
        <dbReference type="ARBA" id="ARBA00023180"/>
    </source>
</evidence>
<dbReference type="GO" id="GO:0004252">
    <property type="term" value="F:serine-type endopeptidase activity"/>
    <property type="evidence" value="ECO:0007669"/>
    <property type="project" value="InterPro"/>
</dbReference>
<evidence type="ECO:0000313" key="7">
    <source>
        <dbReference type="EMBL" id="CAG9789263.1"/>
    </source>
</evidence>
<dbReference type="InterPro" id="IPR043504">
    <property type="entry name" value="Peptidase_S1_PA_chymotrypsin"/>
</dbReference>
<evidence type="ECO:0000256" key="1">
    <source>
        <dbReference type="ARBA" id="ARBA00022729"/>
    </source>
</evidence>
<gene>
    <name evidence="7" type="ORF">DIATSA_LOCUS7009</name>
</gene>
<dbReference type="PROSITE" id="PS50240">
    <property type="entry name" value="TRYPSIN_DOM"/>
    <property type="match status" value="1"/>
</dbReference>
<dbReference type="SMART" id="SM00020">
    <property type="entry name" value="Tryp_SPc"/>
    <property type="match status" value="1"/>
</dbReference>
<keyword evidence="2" id="KW-1015">Disulfide bond</keyword>
<dbReference type="InterPro" id="IPR001254">
    <property type="entry name" value="Trypsin_dom"/>
</dbReference>
<dbReference type="SUPFAM" id="SSF50494">
    <property type="entry name" value="Trypsin-like serine proteases"/>
    <property type="match status" value="1"/>
</dbReference>
<dbReference type="PROSITE" id="PS00134">
    <property type="entry name" value="TRYPSIN_HIS"/>
    <property type="match status" value="1"/>
</dbReference>
<evidence type="ECO:0000256" key="2">
    <source>
        <dbReference type="ARBA" id="ARBA00023157"/>
    </source>
</evidence>
<reference evidence="7" key="2">
    <citation type="submission" date="2022-10" db="EMBL/GenBank/DDBJ databases">
        <authorList>
            <consortium name="ENA_rothamsted_submissions"/>
            <consortium name="culmorum"/>
            <person name="King R."/>
        </authorList>
    </citation>
    <scope>NUCLEOTIDE SEQUENCE</scope>
</reference>
<dbReference type="InterPro" id="IPR051487">
    <property type="entry name" value="Ser/Thr_Proteases_Immune/Dev"/>
</dbReference>
<dbReference type="Pfam" id="PF00089">
    <property type="entry name" value="Trypsin"/>
    <property type="match status" value="1"/>
</dbReference>
<evidence type="ECO:0000256" key="4">
    <source>
        <dbReference type="ARBA" id="ARBA00024195"/>
    </source>
</evidence>
<dbReference type="InterPro" id="IPR001314">
    <property type="entry name" value="Peptidase_S1A"/>
</dbReference>
<dbReference type="PANTHER" id="PTHR24256">
    <property type="entry name" value="TRYPTASE-RELATED"/>
    <property type="match status" value="1"/>
</dbReference>
<evidence type="ECO:0000259" key="6">
    <source>
        <dbReference type="PROSITE" id="PS50240"/>
    </source>
</evidence>
<keyword evidence="5" id="KW-0645">Protease</keyword>
<evidence type="ECO:0000256" key="5">
    <source>
        <dbReference type="RuleBase" id="RU363034"/>
    </source>
</evidence>
<keyword evidence="1" id="KW-0732">Signal</keyword>